<name>A0ABT0A0B8_9GAMM</name>
<dbReference type="Gene3D" id="1.10.287.650">
    <property type="entry name" value="L27 domain"/>
    <property type="match status" value="1"/>
</dbReference>
<proteinExistence type="predicted"/>
<dbReference type="SUPFAM" id="SSF51556">
    <property type="entry name" value="Metallo-dependent hydrolases"/>
    <property type="match status" value="1"/>
</dbReference>
<organism evidence="2 3">
    <name type="scientific">Cognatiluteimonas sedimenti</name>
    <dbReference type="NCBI Taxonomy" id="2927791"/>
    <lineage>
        <taxon>Bacteria</taxon>
        <taxon>Pseudomonadati</taxon>
        <taxon>Pseudomonadota</taxon>
        <taxon>Gammaproteobacteria</taxon>
        <taxon>Lysobacterales</taxon>
        <taxon>Lysobacteraceae</taxon>
        <taxon>Cognatiluteimonas</taxon>
    </lineage>
</organism>
<accession>A0ABT0A0B8</accession>
<keyword evidence="1" id="KW-0732">Signal</keyword>
<dbReference type="Proteomes" id="UP001165423">
    <property type="component" value="Unassembled WGS sequence"/>
</dbReference>
<dbReference type="Pfam" id="PF01244">
    <property type="entry name" value="Peptidase_M19"/>
    <property type="match status" value="1"/>
</dbReference>
<dbReference type="InterPro" id="IPR032466">
    <property type="entry name" value="Metal_Hydrolase"/>
</dbReference>
<comment type="caution">
    <text evidence="2">The sequence shown here is derived from an EMBL/GenBank/DDBJ whole genome shotgun (WGS) entry which is preliminary data.</text>
</comment>
<dbReference type="EMBL" id="JALGCL010000001">
    <property type="protein sequence ID" value="MCJ0824421.1"/>
    <property type="molecule type" value="Genomic_DNA"/>
</dbReference>
<dbReference type="InterPro" id="IPR008257">
    <property type="entry name" value="Pept_M19"/>
</dbReference>
<reference evidence="2 3" key="1">
    <citation type="submission" date="2022-03" db="EMBL/GenBank/DDBJ databases">
        <title>Luteimonas soily sp. nov., a novel bacterium isolated from the soil.</title>
        <authorList>
            <person name="Zhang X."/>
        </authorList>
    </citation>
    <scope>NUCLEOTIDE SEQUENCE [LARGE SCALE GENOMIC DNA]</scope>
    <source>
        <strain evidence="2 3">50</strain>
    </source>
</reference>
<protein>
    <submittedName>
        <fullName evidence="2">Dipeptidase</fullName>
    </submittedName>
</protein>
<feature type="chain" id="PRO_5045445635" evidence="1">
    <location>
        <begin position="21"/>
        <end position="422"/>
    </location>
</feature>
<dbReference type="PANTHER" id="PTHR10443">
    <property type="entry name" value="MICROSOMAL DIPEPTIDASE"/>
    <property type="match status" value="1"/>
</dbReference>
<evidence type="ECO:0000313" key="2">
    <source>
        <dbReference type="EMBL" id="MCJ0824421.1"/>
    </source>
</evidence>
<dbReference type="PROSITE" id="PS51365">
    <property type="entry name" value="RENAL_DIPEPTIDASE_2"/>
    <property type="match status" value="1"/>
</dbReference>
<evidence type="ECO:0000256" key="1">
    <source>
        <dbReference type="SAM" id="SignalP"/>
    </source>
</evidence>
<dbReference type="RefSeq" id="WP_243318138.1">
    <property type="nucleotide sequence ID" value="NZ_JALGCL010000001.1"/>
</dbReference>
<evidence type="ECO:0000313" key="3">
    <source>
        <dbReference type="Proteomes" id="UP001165423"/>
    </source>
</evidence>
<keyword evidence="3" id="KW-1185">Reference proteome</keyword>
<dbReference type="Gene3D" id="3.20.20.140">
    <property type="entry name" value="Metal-dependent hydrolases"/>
    <property type="match status" value="1"/>
</dbReference>
<feature type="signal peptide" evidence="1">
    <location>
        <begin position="1"/>
        <end position="20"/>
    </location>
</feature>
<gene>
    <name evidence="2" type="ORF">MQC88_00340</name>
</gene>
<sequence length="422" mass="44549">MNGAFDIRRLAAGLATTALATLLAACATVPDAPGEGIPPRPLTIDTHVDIPLDYMRDPKFDVGGDSVLLVDLDKMRRGGLDAAFFVIYVGQGPLTPEGYADAAAQADRKYSAIALMLERYPDRIRAATTPRQVRDNHAHGLLSAMIGVENGYSLGHDLGRIDAAYAHGARYLGLVHVGNNDLCSSANPDVERGEPAHNGPGDAGMSDFGRAAVARANALGIMVDVSHASDQCVRDAIAASKAPVIASHSSARALVGVPRNLPDDLLRAIAQDGGVVQAVAYKEFLKSDPARAAAEKALQEEVARQAGDAEYDSDKHDYLPAMAEGMARIEEEHPLASLDQYMDHIQYMVRIAGIDHVGIASDFDGGGGITGWMDASQTGNVTAALRQRGFGEADIAKLWGGNLLRVWQAAIDEAAREGAAAP</sequence>
<dbReference type="CDD" id="cd01301">
    <property type="entry name" value="rDP_like"/>
    <property type="match status" value="1"/>
</dbReference>
<dbReference type="PANTHER" id="PTHR10443:SF12">
    <property type="entry name" value="DIPEPTIDASE"/>
    <property type="match status" value="1"/>
</dbReference>